<keyword evidence="1" id="KW-0472">Membrane</keyword>
<keyword evidence="1" id="KW-0812">Transmembrane</keyword>
<dbReference type="AlphaFoldDB" id="A0A0A9HCP6"/>
<reference evidence="2" key="2">
    <citation type="journal article" date="2015" name="Data Brief">
        <title>Shoot transcriptome of the giant reed, Arundo donax.</title>
        <authorList>
            <person name="Barrero R.A."/>
            <person name="Guerrero F.D."/>
            <person name="Moolhuijzen P."/>
            <person name="Goolsby J.A."/>
            <person name="Tidwell J."/>
            <person name="Bellgard S.E."/>
            <person name="Bellgard M.I."/>
        </authorList>
    </citation>
    <scope>NUCLEOTIDE SEQUENCE</scope>
    <source>
        <tissue evidence="2">Shoot tissue taken approximately 20 cm above the soil surface</tissue>
    </source>
</reference>
<evidence type="ECO:0000256" key="1">
    <source>
        <dbReference type="SAM" id="Phobius"/>
    </source>
</evidence>
<sequence length="87" mass="10090">MIHGNIIWWDFALSLAHLMFFLVNIRRLVPKSSSCNHSSSLFGNRVMAVVLLTLLLRFIVTLWHAWPNSQFAPFVSLSSFARIHFFN</sequence>
<name>A0A0A9HCP6_ARUDO</name>
<reference evidence="2" key="1">
    <citation type="submission" date="2014-09" db="EMBL/GenBank/DDBJ databases">
        <authorList>
            <person name="Magalhaes I.L.F."/>
            <person name="Oliveira U."/>
            <person name="Santos F.R."/>
            <person name="Vidigal T.H.D.A."/>
            <person name="Brescovit A.D."/>
            <person name="Santos A.J."/>
        </authorList>
    </citation>
    <scope>NUCLEOTIDE SEQUENCE</scope>
    <source>
        <tissue evidence="2">Shoot tissue taken approximately 20 cm above the soil surface</tissue>
    </source>
</reference>
<organism evidence="2">
    <name type="scientific">Arundo donax</name>
    <name type="common">Giant reed</name>
    <name type="synonym">Donax arundinaceus</name>
    <dbReference type="NCBI Taxonomy" id="35708"/>
    <lineage>
        <taxon>Eukaryota</taxon>
        <taxon>Viridiplantae</taxon>
        <taxon>Streptophyta</taxon>
        <taxon>Embryophyta</taxon>
        <taxon>Tracheophyta</taxon>
        <taxon>Spermatophyta</taxon>
        <taxon>Magnoliopsida</taxon>
        <taxon>Liliopsida</taxon>
        <taxon>Poales</taxon>
        <taxon>Poaceae</taxon>
        <taxon>PACMAD clade</taxon>
        <taxon>Arundinoideae</taxon>
        <taxon>Arundineae</taxon>
        <taxon>Arundo</taxon>
    </lineage>
</organism>
<feature type="transmembrane region" description="Helical" evidence="1">
    <location>
        <begin position="46"/>
        <end position="66"/>
    </location>
</feature>
<accession>A0A0A9HCP6</accession>
<evidence type="ECO:0000313" key="2">
    <source>
        <dbReference type="EMBL" id="JAE32591.1"/>
    </source>
</evidence>
<feature type="transmembrane region" description="Helical" evidence="1">
    <location>
        <begin position="6"/>
        <end position="25"/>
    </location>
</feature>
<proteinExistence type="predicted"/>
<protein>
    <submittedName>
        <fullName evidence="2">Uncharacterized protein</fullName>
    </submittedName>
</protein>
<keyword evidence="1" id="KW-1133">Transmembrane helix</keyword>
<dbReference type="EMBL" id="GBRH01165305">
    <property type="protein sequence ID" value="JAE32591.1"/>
    <property type="molecule type" value="Transcribed_RNA"/>
</dbReference>